<reference evidence="2 3" key="1">
    <citation type="submission" date="2016-10" db="EMBL/GenBank/DDBJ databases">
        <authorList>
            <person name="de Groot N.N."/>
        </authorList>
    </citation>
    <scope>NUCLEOTIDE SEQUENCE [LARGE SCALE GENOMIC DNA]</scope>
    <source>
        <strain evidence="2 3">DSM 16195</strain>
    </source>
</reference>
<evidence type="ECO:0000259" key="1">
    <source>
        <dbReference type="Pfam" id="PF22322"/>
    </source>
</evidence>
<accession>A0A1G7D3L3</accession>
<keyword evidence="3" id="KW-1185">Reference proteome</keyword>
<name>A0A1G7D3L3_9FLAO</name>
<gene>
    <name evidence="2" type="ORF">SAMN05421855_101752</name>
</gene>
<dbReference type="OrthoDB" id="1496068at2"/>
<dbReference type="EMBL" id="FNBA01000001">
    <property type="protein sequence ID" value="SDE46192.1"/>
    <property type="molecule type" value="Genomic_DNA"/>
</dbReference>
<dbReference type="InterPro" id="IPR054246">
    <property type="entry name" value="DUF6973"/>
</dbReference>
<evidence type="ECO:0000313" key="3">
    <source>
        <dbReference type="Proteomes" id="UP000199321"/>
    </source>
</evidence>
<dbReference type="RefSeq" id="WP_093140661.1">
    <property type="nucleotide sequence ID" value="NZ_BMWO01000001.1"/>
</dbReference>
<dbReference type="Proteomes" id="UP000199321">
    <property type="component" value="Unassembled WGS sequence"/>
</dbReference>
<dbReference type="Pfam" id="PF22322">
    <property type="entry name" value="DUF6973"/>
    <property type="match status" value="1"/>
</dbReference>
<evidence type="ECO:0000313" key="2">
    <source>
        <dbReference type="EMBL" id="SDE46192.1"/>
    </source>
</evidence>
<dbReference type="AlphaFoldDB" id="A0A1G7D3L3"/>
<dbReference type="STRING" id="227084.SAMN05421855_101752"/>
<protein>
    <recommendedName>
        <fullName evidence="1">DUF6973 domain-containing protein</fullName>
    </recommendedName>
</protein>
<feature type="domain" description="DUF6973" evidence="1">
    <location>
        <begin position="21"/>
        <end position="141"/>
    </location>
</feature>
<sequence>MNIWLRIKRLSLSQLTQLGFLFLKNPLLIWPTFQATKRTMALCDGLFGKSHHKSNQANAFRHALWNILICKNVLKRTKTTQKAVIWAQKMTHLYEKVTQNPLLDEKMDLHNNEIGQMLFLKVFDKKEAEIIQILEKEVEKAQKIDKIEDFELATNSLVYLEDKYTTATK</sequence>
<organism evidence="2 3">
    <name type="scientific">Ulvibacter litoralis</name>
    <dbReference type="NCBI Taxonomy" id="227084"/>
    <lineage>
        <taxon>Bacteria</taxon>
        <taxon>Pseudomonadati</taxon>
        <taxon>Bacteroidota</taxon>
        <taxon>Flavobacteriia</taxon>
        <taxon>Flavobacteriales</taxon>
        <taxon>Flavobacteriaceae</taxon>
        <taxon>Ulvibacter</taxon>
    </lineage>
</organism>
<proteinExistence type="predicted"/>